<comment type="similarity">
    <text evidence="1">Belongs to the UbiD family.</text>
</comment>
<protein>
    <submittedName>
        <fullName evidence="5">Menaquinone biosynthesis decarboxylase</fullName>
    </submittedName>
</protein>
<dbReference type="InterPro" id="IPR049381">
    <property type="entry name" value="UbiD-like_C"/>
</dbReference>
<dbReference type="NCBIfam" id="TIGR03701">
    <property type="entry name" value="mena_SCO4490"/>
    <property type="match status" value="1"/>
</dbReference>
<feature type="domain" description="3-octaprenyl-4-hydroxybenzoate carboxy-lyase-like C-terminal" evidence="4">
    <location>
        <begin position="316"/>
        <end position="437"/>
    </location>
</feature>
<dbReference type="Proteomes" id="UP000019147">
    <property type="component" value="Chromosome"/>
</dbReference>
<dbReference type="Pfam" id="PF01977">
    <property type="entry name" value="UbiD"/>
    <property type="match status" value="1"/>
</dbReference>
<evidence type="ECO:0000313" key="6">
    <source>
        <dbReference type="Proteomes" id="UP000019147"/>
    </source>
</evidence>
<proteinExistence type="inferred from homology"/>
<reference evidence="5 6" key="1">
    <citation type="journal article" date="2014" name="Syst. Appl. Microbiol.">
        <title>Evidence for the existence of two new members of the family Chlamydiaceae and proposal of Chlamydia avium sp. nov. and Chlamydia gallinacea sp. nov.</title>
        <authorList>
            <person name="Sachse K."/>
            <person name="Laroucau K."/>
            <person name="Riege K."/>
            <person name="Wehner S."/>
            <person name="Dilcher M."/>
            <person name="Creasy H.H."/>
            <person name="Weidmann M."/>
            <person name="Myers G."/>
            <person name="Vorimore F."/>
            <person name="Vicari N."/>
            <person name="Magnino S."/>
            <person name="Liebler-Tenorio E."/>
            <person name="Ruettger A."/>
            <person name="Bavoil P.M."/>
            <person name="Hufert F.T."/>
            <person name="Rossello-Mora R."/>
            <person name="Marz M."/>
        </authorList>
    </citation>
    <scope>NUCLEOTIDE SEQUENCE [LARGE SCALE GENOMIC DNA]</scope>
    <source>
        <strain evidence="5 6">08-1274/3</strain>
    </source>
</reference>
<evidence type="ECO:0000313" key="5">
    <source>
        <dbReference type="EMBL" id="ANG66477.1"/>
    </source>
</evidence>
<dbReference type="InterPro" id="IPR048304">
    <property type="entry name" value="UbiD_Rift_dom"/>
</dbReference>
<dbReference type="NCBIfam" id="TIGR00148">
    <property type="entry name" value="UbiD family decarboxylase"/>
    <property type="match status" value="1"/>
</dbReference>
<evidence type="ECO:0000259" key="3">
    <source>
        <dbReference type="Pfam" id="PF20695"/>
    </source>
</evidence>
<dbReference type="RefSeq" id="WP_021828296.1">
    <property type="nucleotide sequence ID" value="NZ_CP015840.1"/>
</dbReference>
<dbReference type="PANTHER" id="PTHR30108:SF7">
    <property type="entry name" value="3-POLYPRENYL-4-HYDROXYBENZOATE DECARBOXYLASE"/>
    <property type="match status" value="1"/>
</dbReference>
<dbReference type="AlphaFoldDB" id="A0A173DZX9"/>
<dbReference type="KEGG" id="cgz:M787_004030"/>
<dbReference type="OrthoDB" id="9809841at2"/>
<dbReference type="eggNOG" id="COG0043">
    <property type="taxonomic scope" value="Bacteria"/>
</dbReference>
<dbReference type="Gene3D" id="3.40.1670.10">
    <property type="entry name" value="UbiD C-terminal domain-like"/>
    <property type="match status" value="1"/>
</dbReference>
<feature type="domain" description="3-octaprenyl-4-hydroxybenzoate carboxy-lyase-like N-terminal" evidence="3">
    <location>
        <begin position="8"/>
        <end position="86"/>
    </location>
</feature>
<dbReference type="Pfam" id="PF20695">
    <property type="entry name" value="UbiD_N"/>
    <property type="match status" value="1"/>
</dbReference>
<dbReference type="GO" id="GO:0016831">
    <property type="term" value="F:carboxy-lyase activity"/>
    <property type="evidence" value="ECO:0007669"/>
    <property type="project" value="InterPro"/>
</dbReference>
<dbReference type="SUPFAM" id="SSF50475">
    <property type="entry name" value="FMN-binding split barrel"/>
    <property type="match status" value="1"/>
</dbReference>
<feature type="domain" description="3-octaprenyl-4-hydroxybenzoate carboxy-lyase-like Rift-related" evidence="2">
    <location>
        <begin position="123"/>
        <end position="310"/>
    </location>
</feature>
<dbReference type="InterPro" id="IPR049383">
    <property type="entry name" value="UbiD-like_N"/>
</dbReference>
<dbReference type="SUPFAM" id="SSF143968">
    <property type="entry name" value="UbiD C-terminal domain-like"/>
    <property type="match status" value="2"/>
</dbReference>
<sequence length="579" mass="66158">MSSLRYFISLLRSQNELVDIFAPVDPYLEIAEIHRRVIQNQGPALLFHNVQGSSFPVLTNLFGTQKRVDLIFSTIPENLVSQAIQLLSSPPKFSHFWKHRKLLRRCLSLGLRHSYISKFPYQQMSSVDLNRLPILTCWPEDGGAFLTLPLVYTESPSSKIPNLGMYRMQRFDHQTLGLHFQIHKGGGMHFYEAEQKNHHLPITVFLSGNPFLILSAIAPLPENISEILFCTFLQGKKLSYRKDPFTQHPLMYDAEFILIGEGIAHQRHPEGPFGDHFGYYSLQHDFPIFSCKKIYHRKDAIYPATVVGKPYQEDFYLGNRLQEYLSPLFPLVMPGVQRLKSYGEAGFHALTAAVVKERYWKESLTTALRILGEGQLSLTKFLMITDQLVDLNDFPKLLETLLSRMLPHRDLIILSETSNDTLDYTGPSLNRGSKAILMGTGPQIRDLPTHYTGKSLPQVTDIGVFCSGCLILETLPQVSPEKLLLHPSLTSWPLIVLTENLDSLVSSPKDFIWKVFTRSSPATDIYSHFTHVVHHHPHYTFPIILNSLMKPHYPKEVVADEDTVRRVSQHWNAYFSHTN</sequence>
<accession>A0A173DZX9</accession>
<dbReference type="STRING" id="1143323.M787_004030"/>
<evidence type="ECO:0000256" key="1">
    <source>
        <dbReference type="ARBA" id="ARBA00010021"/>
    </source>
</evidence>
<dbReference type="InterPro" id="IPR002830">
    <property type="entry name" value="UbiD"/>
</dbReference>
<organism evidence="5 6">
    <name type="scientific">Chlamydia gallinacea 08-1274/3</name>
    <dbReference type="NCBI Taxonomy" id="1143323"/>
    <lineage>
        <taxon>Bacteria</taxon>
        <taxon>Pseudomonadati</taxon>
        <taxon>Chlamydiota</taxon>
        <taxon>Chlamydiia</taxon>
        <taxon>Chlamydiales</taxon>
        <taxon>Chlamydiaceae</taxon>
        <taxon>Chlamydia/Chlamydophila group</taxon>
        <taxon>Chlamydia</taxon>
    </lineage>
</organism>
<dbReference type="PANTHER" id="PTHR30108">
    <property type="entry name" value="3-OCTAPRENYL-4-HYDROXYBENZOATE CARBOXY-LYASE-RELATED"/>
    <property type="match status" value="1"/>
</dbReference>
<dbReference type="InterPro" id="IPR022390">
    <property type="entry name" value="HBDC"/>
</dbReference>
<dbReference type="EMBL" id="CP015840">
    <property type="protein sequence ID" value="ANG66477.1"/>
    <property type="molecule type" value="Genomic_DNA"/>
</dbReference>
<dbReference type="Pfam" id="PF20696">
    <property type="entry name" value="UbiD_C"/>
    <property type="match status" value="1"/>
</dbReference>
<evidence type="ECO:0000259" key="2">
    <source>
        <dbReference type="Pfam" id="PF01977"/>
    </source>
</evidence>
<evidence type="ECO:0000259" key="4">
    <source>
        <dbReference type="Pfam" id="PF20696"/>
    </source>
</evidence>
<gene>
    <name evidence="5" type="ORF">M787_004030</name>
</gene>
<dbReference type="GO" id="GO:0005737">
    <property type="term" value="C:cytoplasm"/>
    <property type="evidence" value="ECO:0007669"/>
    <property type="project" value="TreeGrafter"/>
</dbReference>
<name>A0A173DZX9_9CHLA</name>
<dbReference type="GeneID" id="81478473"/>